<dbReference type="PANTHER" id="PTHR22298">
    <property type="entry name" value="ENDO-1,4-BETA-GLUCANASE"/>
    <property type="match status" value="1"/>
</dbReference>
<organism evidence="11 12">
    <name type="scientific">Auxenochlorella protothecoides</name>
    <name type="common">Green microalga</name>
    <name type="synonym">Chlorella protothecoides</name>
    <dbReference type="NCBI Taxonomy" id="3075"/>
    <lineage>
        <taxon>Eukaryota</taxon>
        <taxon>Viridiplantae</taxon>
        <taxon>Chlorophyta</taxon>
        <taxon>core chlorophytes</taxon>
        <taxon>Trebouxiophyceae</taxon>
        <taxon>Chlorellales</taxon>
        <taxon>Chlorellaceae</taxon>
        <taxon>Auxenochlorella</taxon>
    </lineage>
</organism>
<dbReference type="RefSeq" id="XP_011397069.1">
    <property type="nucleotide sequence ID" value="XM_011398767.1"/>
</dbReference>
<evidence type="ECO:0000256" key="7">
    <source>
        <dbReference type="ARBA" id="ARBA00023326"/>
    </source>
</evidence>
<evidence type="ECO:0000256" key="8">
    <source>
        <dbReference type="PROSITE-ProRule" id="PRU10060"/>
    </source>
</evidence>
<comment type="similarity">
    <text evidence="2 8 9">Belongs to the glycosyl hydrolase 9 (cellulase E) family.</text>
</comment>
<comment type="catalytic activity">
    <reaction evidence="1 9">
        <text>Endohydrolysis of (1-&gt;4)-beta-D-glucosidic linkages in cellulose, lichenin and cereal beta-D-glucans.</text>
        <dbReference type="EC" id="3.2.1.4"/>
    </reaction>
</comment>
<name>A0A087SEM8_AUXPR</name>
<protein>
    <recommendedName>
        <fullName evidence="9">Endoglucanase</fullName>
        <ecNumber evidence="9">3.2.1.4</ecNumber>
    </recommendedName>
</protein>
<feature type="domain" description="Glycoside hydrolase family 9" evidence="10">
    <location>
        <begin position="28"/>
        <end position="416"/>
    </location>
</feature>
<dbReference type="AlphaFoldDB" id="A0A087SEM8"/>
<dbReference type="InterPro" id="IPR001701">
    <property type="entry name" value="Glyco_hydro_9"/>
</dbReference>
<dbReference type="GO" id="GO:0008810">
    <property type="term" value="F:cellulase activity"/>
    <property type="evidence" value="ECO:0007669"/>
    <property type="project" value="UniProtKB-EC"/>
</dbReference>
<evidence type="ECO:0000313" key="11">
    <source>
        <dbReference type="EMBL" id="KFM24182.1"/>
    </source>
</evidence>
<dbReference type="GO" id="GO:0030245">
    <property type="term" value="P:cellulose catabolic process"/>
    <property type="evidence" value="ECO:0007669"/>
    <property type="project" value="UniProtKB-KW"/>
</dbReference>
<evidence type="ECO:0000259" key="10">
    <source>
        <dbReference type="Pfam" id="PF00759"/>
    </source>
</evidence>
<keyword evidence="5 8" id="KW-0119">Carbohydrate metabolism</keyword>
<dbReference type="InterPro" id="IPR033126">
    <property type="entry name" value="Glyco_hydro_9_Asp/Glu_AS"/>
</dbReference>
<evidence type="ECO:0000256" key="2">
    <source>
        <dbReference type="ARBA" id="ARBA00007072"/>
    </source>
</evidence>
<evidence type="ECO:0000256" key="6">
    <source>
        <dbReference type="ARBA" id="ARBA00023295"/>
    </source>
</evidence>
<dbReference type="Gene3D" id="1.50.10.10">
    <property type="match status" value="1"/>
</dbReference>
<keyword evidence="4 9" id="KW-0136">Cellulose degradation</keyword>
<dbReference type="GeneID" id="23616415"/>
<keyword evidence="3 8" id="KW-0378">Hydrolase</keyword>
<feature type="active site" evidence="8">
    <location>
        <position position="403"/>
    </location>
</feature>
<dbReference type="STRING" id="3075.A0A087SEM8"/>
<evidence type="ECO:0000256" key="9">
    <source>
        <dbReference type="RuleBase" id="RU361166"/>
    </source>
</evidence>
<sequence length="423" mass="45474">MSPSRLVIVSYLLLLGVVAVKAEKASEWYDAGDFLKLNFPMGQTVSFLAWSLLDFPTAYADAGTATPALNNIKLAATYLMKCHIGEYQYVGQIGNPGTDHSYWGRPEQQTGTRPAYTYTKETTASDLLGSVSAALTSSSLVLAGSDAALSKEMLTHATALYAWGKAYPGLYNAAYSSATYVYWSSRYVDKLMYAAAWLFRATGDAAYATDAYAFWQSAGSGDIYTGWDSTFAPAINLLLKLASEGKTVPGKAAYEKWIVSSFLSAWQTADGNWSIIKTPKGLTYPSWSKWGNLRYSNNAAFMTIMRASYSSVNKATNIAWAKSQLDYALSTTGRSFVCGVGTGFPLQPHHRSASCPNMPAACGWDQFYSAASSPQTLTGALVGGPPNGDGTYVDLRSDYISNEVAVDYNAGFTGALAGYIALA</sequence>
<evidence type="ECO:0000256" key="5">
    <source>
        <dbReference type="ARBA" id="ARBA00023277"/>
    </source>
</evidence>
<accession>A0A087SEM8</accession>
<dbReference type="eggNOG" id="ENOG502QQZQ">
    <property type="taxonomic scope" value="Eukaryota"/>
</dbReference>
<dbReference type="OrthoDB" id="10257085at2759"/>
<dbReference type="PROSITE" id="PS00698">
    <property type="entry name" value="GH9_3"/>
    <property type="match status" value="1"/>
</dbReference>
<keyword evidence="12" id="KW-1185">Reference proteome</keyword>
<gene>
    <name evidence="11" type="ORF">F751_5024</name>
</gene>
<proteinExistence type="inferred from homology"/>
<evidence type="ECO:0000313" key="12">
    <source>
        <dbReference type="Proteomes" id="UP000028924"/>
    </source>
</evidence>
<dbReference type="EMBL" id="KL662106">
    <property type="protein sequence ID" value="KFM24182.1"/>
    <property type="molecule type" value="Genomic_DNA"/>
</dbReference>
<feature type="active site" evidence="8">
    <location>
        <position position="394"/>
    </location>
</feature>
<dbReference type="Pfam" id="PF00759">
    <property type="entry name" value="Glyco_hydro_9"/>
    <property type="match status" value="1"/>
</dbReference>
<evidence type="ECO:0000256" key="1">
    <source>
        <dbReference type="ARBA" id="ARBA00000966"/>
    </source>
</evidence>
<dbReference type="Proteomes" id="UP000028924">
    <property type="component" value="Unassembled WGS sequence"/>
</dbReference>
<evidence type="ECO:0000256" key="4">
    <source>
        <dbReference type="ARBA" id="ARBA00023001"/>
    </source>
</evidence>
<keyword evidence="9" id="KW-0732">Signal</keyword>
<feature type="chain" id="PRO_5005106453" description="Endoglucanase" evidence="9">
    <location>
        <begin position="23"/>
        <end position="423"/>
    </location>
</feature>
<dbReference type="KEGG" id="apro:F751_5024"/>
<keyword evidence="6 8" id="KW-0326">Glycosidase</keyword>
<dbReference type="EC" id="3.2.1.4" evidence="9"/>
<dbReference type="InterPro" id="IPR008928">
    <property type="entry name" value="6-hairpin_glycosidase_sf"/>
</dbReference>
<feature type="signal peptide" evidence="9">
    <location>
        <begin position="1"/>
        <end position="22"/>
    </location>
</feature>
<reference evidence="11 12" key="1">
    <citation type="journal article" date="2014" name="BMC Genomics">
        <title>Oil accumulation mechanisms of the oleaginous microalga Chlorella protothecoides revealed through its genome, transcriptomes, and proteomes.</title>
        <authorList>
            <person name="Gao C."/>
            <person name="Wang Y."/>
            <person name="Shen Y."/>
            <person name="Yan D."/>
            <person name="He X."/>
            <person name="Dai J."/>
            <person name="Wu Q."/>
        </authorList>
    </citation>
    <scope>NUCLEOTIDE SEQUENCE [LARGE SCALE GENOMIC DNA]</scope>
    <source>
        <strain evidence="11 12">0710</strain>
    </source>
</reference>
<dbReference type="SUPFAM" id="SSF48208">
    <property type="entry name" value="Six-hairpin glycosidases"/>
    <property type="match status" value="1"/>
</dbReference>
<evidence type="ECO:0000256" key="3">
    <source>
        <dbReference type="ARBA" id="ARBA00022801"/>
    </source>
</evidence>
<dbReference type="InterPro" id="IPR012341">
    <property type="entry name" value="6hp_glycosidase-like_sf"/>
</dbReference>
<keyword evidence="7 8" id="KW-0624">Polysaccharide degradation</keyword>